<dbReference type="SUPFAM" id="SSF51971">
    <property type="entry name" value="Nucleotide-binding domain"/>
    <property type="match status" value="1"/>
</dbReference>
<reference evidence="7 8" key="1">
    <citation type="submission" date="2020-08" db="EMBL/GenBank/DDBJ databases">
        <title>Cohnella phylogeny.</title>
        <authorList>
            <person name="Dunlap C."/>
        </authorList>
    </citation>
    <scope>NUCLEOTIDE SEQUENCE [LARGE SCALE GENOMIC DNA]</scope>
    <source>
        <strain evidence="7 8">DSM 25239</strain>
    </source>
</reference>
<evidence type="ECO:0000256" key="3">
    <source>
        <dbReference type="ARBA" id="ARBA00022630"/>
    </source>
</evidence>
<gene>
    <name evidence="7" type="primary">glf</name>
    <name evidence="7" type="ORF">H7B90_17710</name>
</gene>
<dbReference type="GO" id="GO:0005829">
    <property type="term" value="C:cytosol"/>
    <property type="evidence" value="ECO:0007669"/>
    <property type="project" value="TreeGrafter"/>
</dbReference>
<organism evidence="7 8">
    <name type="scientific">Cohnella xylanilytica</name>
    <dbReference type="NCBI Taxonomy" id="557555"/>
    <lineage>
        <taxon>Bacteria</taxon>
        <taxon>Bacillati</taxon>
        <taxon>Bacillota</taxon>
        <taxon>Bacilli</taxon>
        <taxon>Bacillales</taxon>
        <taxon>Paenibacillaceae</taxon>
        <taxon>Cohnella</taxon>
    </lineage>
</organism>
<dbReference type="Pfam" id="PF03275">
    <property type="entry name" value="GLF"/>
    <property type="match status" value="1"/>
</dbReference>
<protein>
    <submittedName>
        <fullName evidence="7">UDP-galactopyranose mutase</fullName>
        <ecNumber evidence="7">5.4.99.9</ecNumber>
    </submittedName>
</protein>
<dbReference type="GO" id="GO:0050660">
    <property type="term" value="F:flavin adenine dinucleotide binding"/>
    <property type="evidence" value="ECO:0007669"/>
    <property type="project" value="TreeGrafter"/>
</dbReference>
<dbReference type="EC" id="5.4.99.9" evidence="7"/>
<name>A0A841U4K3_9BACL</name>
<dbReference type="SUPFAM" id="SSF54373">
    <property type="entry name" value="FAD-linked reductases, C-terminal domain"/>
    <property type="match status" value="1"/>
</dbReference>
<evidence type="ECO:0000256" key="1">
    <source>
        <dbReference type="ARBA" id="ARBA00001974"/>
    </source>
</evidence>
<dbReference type="Pfam" id="PF13450">
    <property type="entry name" value="NAD_binding_8"/>
    <property type="match status" value="1"/>
</dbReference>
<keyword evidence="3" id="KW-0285">Flavoprotein</keyword>
<comment type="similarity">
    <text evidence="2">Belongs to the UDP-galactopyranose/dTDP-fucopyranose mutase family.</text>
</comment>
<dbReference type="NCBIfam" id="TIGR00031">
    <property type="entry name" value="UDP-GALP_mutase"/>
    <property type="match status" value="1"/>
</dbReference>
<keyword evidence="4" id="KW-0274">FAD</keyword>
<dbReference type="PANTHER" id="PTHR21197:SF0">
    <property type="entry name" value="UDP-GALACTOPYRANOSE MUTASE"/>
    <property type="match status" value="1"/>
</dbReference>
<evidence type="ECO:0000256" key="2">
    <source>
        <dbReference type="ARBA" id="ARBA00009321"/>
    </source>
</evidence>
<dbReference type="Proteomes" id="UP000553776">
    <property type="component" value="Unassembled WGS sequence"/>
</dbReference>
<comment type="cofactor">
    <cofactor evidence="1">
        <name>FAD</name>
        <dbReference type="ChEBI" id="CHEBI:57692"/>
    </cofactor>
</comment>
<evidence type="ECO:0000313" key="7">
    <source>
        <dbReference type="EMBL" id="MBB6693243.1"/>
    </source>
</evidence>
<accession>A0A841U4K3</accession>
<feature type="domain" description="UDP-galactopyranose mutase C-terminal" evidence="6">
    <location>
        <begin position="151"/>
        <end position="363"/>
    </location>
</feature>
<evidence type="ECO:0000256" key="5">
    <source>
        <dbReference type="ARBA" id="ARBA00023235"/>
    </source>
</evidence>
<keyword evidence="5 7" id="KW-0413">Isomerase</keyword>
<sequence>MFDYIVVGAGFAGSVLAERIASQTQRKVLVIEKRNHIGGNAFDSFDQKGILIHNYGPHIFHTKMEKVWDYLSKFTSWINYHHEVLGLIDGQKVPIPFNINSIHQVFPGTIAETLEKKLINTFGYNKKVPILKLKESDDEDLKFLAEYIYDKVFLGYTLKQWGITPEELDPSVTGRVPVYISKDNRYFQDPYQGMPKEGYTKIFENMLFNKNIKVMLNTDYKEVIKIDFDTGEIKLFNNIFKGKLIYTGALDYFLDYKYGKLPYRSLQFLFEQFDSDLIQEVGTINYPSDYNYTRVTEFKHLTRQVASSTTIVKEFSQDYVPGKNEPYYPIKNDSNQELYRKYKDEVRNMNNIILIGRLAEYQYYDMDMVIAKALKIFDEKILPEGKME</sequence>
<keyword evidence="8" id="KW-1185">Reference proteome</keyword>
<dbReference type="EMBL" id="JACJVR010000069">
    <property type="protein sequence ID" value="MBB6693243.1"/>
    <property type="molecule type" value="Genomic_DNA"/>
</dbReference>
<dbReference type="Gene3D" id="3.40.50.720">
    <property type="entry name" value="NAD(P)-binding Rossmann-like Domain"/>
    <property type="match status" value="3"/>
</dbReference>
<evidence type="ECO:0000259" key="6">
    <source>
        <dbReference type="Pfam" id="PF03275"/>
    </source>
</evidence>
<dbReference type="AlphaFoldDB" id="A0A841U4K3"/>
<proteinExistence type="inferred from homology"/>
<dbReference type="InterPro" id="IPR015899">
    <property type="entry name" value="UDP-GalPyranose_mutase_C"/>
</dbReference>
<evidence type="ECO:0000256" key="4">
    <source>
        <dbReference type="ARBA" id="ARBA00022827"/>
    </source>
</evidence>
<dbReference type="GO" id="GO:0008767">
    <property type="term" value="F:UDP-galactopyranose mutase activity"/>
    <property type="evidence" value="ECO:0007669"/>
    <property type="project" value="UniProtKB-EC"/>
</dbReference>
<dbReference type="InterPro" id="IPR004379">
    <property type="entry name" value="UDP-GALP_mutase"/>
</dbReference>
<evidence type="ECO:0000313" key="8">
    <source>
        <dbReference type="Proteomes" id="UP000553776"/>
    </source>
</evidence>
<dbReference type="PANTHER" id="PTHR21197">
    <property type="entry name" value="UDP-GALACTOPYRANOSE MUTASE"/>
    <property type="match status" value="1"/>
</dbReference>
<comment type="caution">
    <text evidence="7">The sequence shown here is derived from an EMBL/GenBank/DDBJ whole genome shotgun (WGS) entry which is preliminary data.</text>
</comment>
<dbReference type="RefSeq" id="WP_185137227.1">
    <property type="nucleotide sequence ID" value="NZ_JACJVR010000069.1"/>
</dbReference>